<dbReference type="AlphaFoldDB" id="A0A5B7DM84"/>
<accession>A0A5B7DM84</accession>
<reference evidence="1 2" key="1">
    <citation type="submission" date="2019-05" db="EMBL/GenBank/DDBJ databases">
        <title>Another draft genome of Portunus trituberculatus and its Hox gene families provides insights of decapod evolution.</title>
        <authorList>
            <person name="Jeong J.-H."/>
            <person name="Song I."/>
            <person name="Kim S."/>
            <person name="Choi T."/>
            <person name="Kim D."/>
            <person name="Ryu S."/>
            <person name="Kim W."/>
        </authorList>
    </citation>
    <scope>NUCLEOTIDE SEQUENCE [LARGE SCALE GENOMIC DNA]</scope>
    <source>
        <tissue evidence="1">Muscle</tissue>
    </source>
</reference>
<organism evidence="1 2">
    <name type="scientific">Portunus trituberculatus</name>
    <name type="common">Swimming crab</name>
    <name type="synonym">Neptunus trituberculatus</name>
    <dbReference type="NCBI Taxonomy" id="210409"/>
    <lineage>
        <taxon>Eukaryota</taxon>
        <taxon>Metazoa</taxon>
        <taxon>Ecdysozoa</taxon>
        <taxon>Arthropoda</taxon>
        <taxon>Crustacea</taxon>
        <taxon>Multicrustacea</taxon>
        <taxon>Malacostraca</taxon>
        <taxon>Eumalacostraca</taxon>
        <taxon>Eucarida</taxon>
        <taxon>Decapoda</taxon>
        <taxon>Pleocyemata</taxon>
        <taxon>Brachyura</taxon>
        <taxon>Eubrachyura</taxon>
        <taxon>Portunoidea</taxon>
        <taxon>Portunidae</taxon>
        <taxon>Portuninae</taxon>
        <taxon>Portunus</taxon>
    </lineage>
</organism>
<comment type="caution">
    <text evidence="1">The sequence shown here is derived from an EMBL/GenBank/DDBJ whole genome shotgun (WGS) entry which is preliminary data.</text>
</comment>
<dbReference type="EMBL" id="VSRR010001065">
    <property type="protein sequence ID" value="MPC22237.1"/>
    <property type="molecule type" value="Genomic_DNA"/>
</dbReference>
<gene>
    <name evidence="1" type="ORF">E2C01_015247</name>
</gene>
<name>A0A5B7DM84_PORTR</name>
<dbReference type="Proteomes" id="UP000324222">
    <property type="component" value="Unassembled WGS sequence"/>
</dbReference>
<sequence length="87" mass="9873">MSKSKSRASRPAAAAAAGVCWASHSPLQAVLARGRRYNEAEKSSWSPESCWKRPCFSFRWLLRLSGRENSLPHRGQGKRLGRPSWYR</sequence>
<keyword evidence="2" id="KW-1185">Reference proteome</keyword>
<evidence type="ECO:0000313" key="2">
    <source>
        <dbReference type="Proteomes" id="UP000324222"/>
    </source>
</evidence>
<protein>
    <submittedName>
        <fullName evidence="1">Uncharacterized protein</fullName>
    </submittedName>
</protein>
<evidence type="ECO:0000313" key="1">
    <source>
        <dbReference type="EMBL" id="MPC22237.1"/>
    </source>
</evidence>
<proteinExistence type="predicted"/>